<keyword evidence="1" id="KW-1133">Transmembrane helix</keyword>
<keyword evidence="4" id="KW-1185">Reference proteome</keyword>
<proteinExistence type="predicted"/>
<evidence type="ECO:0000313" key="4">
    <source>
        <dbReference type="Proteomes" id="UP001551658"/>
    </source>
</evidence>
<name>A0ABV3F4E5_9NOCA</name>
<organism evidence="3 4">
    <name type="scientific">Nocardia fusca</name>
    <dbReference type="NCBI Taxonomy" id="941183"/>
    <lineage>
        <taxon>Bacteria</taxon>
        <taxon>Bacillati</taxon>
        <taxon>Actinomycetota</taxon>
        <taxon>Actinomycetes</taxon>
        <taxon>Mycobacteriales</taxon>
        <taxon>Nocardiaceae</taxon>
        <taxon>Nocardia</taxon>
    </lineage>
</organism>
<protein>
    <submittedName>
        <fullName evidence="3">CPBP family intramembrane glutamic endopeptidase</fullName>
        <ecNumber evidence="3">3.4.-.-</ecNumber>
    </submittedName>
</protein>
<accession>A0ABV3F4E5</accession>
<feature type="transmembrane region" description="Helical" evidence="1">
    <location>
        <begin position="91"/>
        <end position="115"/>
    </location>
</feature>
<dbReference type="RefSeq" id="WP_357975340.1">
    <property type="nucleotide sequence ID" value="NZ_JBFAIH010000003.1"/>
</dbReference>
<evidence type="ECO:0000256" key="1">
    <source>
        <dbReference type="SAM" id="Phobius"/>
    </source>
</evidence>
<feature type="transmembrane region" description="Helical" evidence="1">
    <location>
        <begin position="179"/>
        <end position="203"/>
    </location>
</feature>
<evidence type="ECO:0000313" key="3">
    <source>
        <dbReference type="EMBL" id="MEV0362577.1"/>
    </source>
</evidence>
<comment type="caution">
    <text evidence="3">The sequence shown here is derived from an EMBL/GenBank/DDBJ whole genome shotgun (WGS) entry which is preliminary data.</text>
</comment>
<feature type="transmembrane region" description="Helical" evidence="1">
    <location>
        <begin position="50"/>
        <end position="70"/>
    </location>
</feature>
<dbReference type="EMBL" id="JBFAIH010000003">
    <property type="protein sequence ID" value="MEV0362577.1"/>
    <property type="molecule type" value="Genomic_DNA"/>
</dbReference>
<dbReference type="Pfam" id="PF02517">
    <property type="entry name" value="Rce1-like"/>
    <property type="match status" value="1"/>
</dbReference>
<reference evidence="3 4" key="1">
    <citation type="submission" date="2024-06" db="EMBL/GenBank/DDBJ databases">
        <title>The Natural Products Discovery Center: Release of the First 8490 Sequenced Strains for Exploring Actinobacteria Biosynthetic Diversity.</title>
        <authorList>
            <person name="Kalkreuter E."/>
            <person name="Kautsar S.A."/>
            <person name="Yang D."/>
            <person name="Bader C.D."/>
            <person name="Teijaro C.N."/>
            <person name="Fluegel L."/>
            <person name="Davis C.M."/>
            <person name="Simpson J.R."/>
            <person name="Lauterbach L."/>
            <person name="Steele A.D."/>
            <person name="Gui C."/>
            <person name="Meng S."/>
            <person name="Li G."/>
            <person name="Viehrig K."/>
            <person name="Ye F."/>
            <person name="Su P."/>
            <person name="Kiefer A.F."/>
            <person name="Nichols A."/>
            <person name="Cepeda A.J."/>
            <person name="Yan W."/>
            <person name="Fan B."/>
            <person name="Jiang Y."/>
            <person name="Adhikari A."/>
            <person name="Zheng C.-J."/>
            <person name="Schuster L."/>
            <person name="Cowan T.M."/>
            <person name="Smanski M.J."/>
            <person name="Chevrette M.G."/>
            <person name="De Carvalho L.P.S."/>
            <person name="Shen B."/>
        </authorList>
    </citation>
    <scope>NUCLEOTIDE SEQUENCE [LARGE SCALE GENOMIC DNA]</scope>
    <source>
        <strain evidence="3 4">NPDC050671</strain>
    </source>
</reference>
<keyword evidence="1" id="KW-0812">Transmembrane</keyword>
<keyword evidence="1" id="KW-0472">Membrane</keyword>
<feature type="domain" description="CAAX prenyl protease 2/Lysostaphin resistance protein A-like" evidence="2">
    <location>
        <begin position="131"/>
        <end position="221"/>
    </location>
</feature>
<feature type="transmembrane region" description="Helical" evidence="1">
    <location>
        <begin position="152"/>
        <end position="173"/>
    </location>
</feature>
<gene>
    <name evidence="3" type="ORF">AB0H72_07735</name>
</gene>
<evidence type="ECO:0000259" key="2">
    <source>
        <dbReference type="Pfam" id="PF02517"/>
    </source>
</evidence>
<dbReference type="Proteomes" id="UP001551658">
    <property type="component" value="Unassembled WGS sequence"/>
</dbReference>
<dbReference type="GO" id="GO:0016787">
    <property type="term" value="F:hydrolase activity"/>
    <property type="evidence" value="ECO:0007669"/>
    <property type="project" value="UniProtKB-KW"/>
</dbReference>
<dbReference type="InterPro" id="IPR003675">
    <property type="entry name" value="Rce1/LyrA-like_dom"/>
</dbReference>
<feature type="transmembrane region" description="Helical" evidence="1">
    <location>
        <begin position="121"/>
        <end position="140"/>
    </location>
</feature>
<sequence>METPTADRPTRAAVSAGILLVFAAATGWWMLLIDGVGAVTGTEYTRGAHIVRAVGATLFVIPLIALMLRFPVRLRWSDLGLTGWRLGGKQLVSGAACWAVPALLTLAVLVGAGWAELSVQAPTAEIVGALLGLTALVLLYEAIPEELVFRGYFFAILAGRFVPVWAAVGQAALFTAWGALIGAAISVDRIVLFALFATLLGALRVVTGSLWSCMGFHTAFQVTAQFFSGAWTQMELHDPDLTVTAVAFVAVPFASTAVLLWWQRRSRRGSAVVAEATSAASAAVAAEAELPGKR</sequence>
<dbReference type="EC" id="3.4.-.-" evidence="3"/>
<feature type="transmembrane region" description="Helical" evidence="1">
    <location>
        <begin position="210"/>
        <end position="231"/>
    </location>
</feature>
<feature type="transmembrane region" description="Helical" evidence="1">
    <location>
        <begin position="12"/>
        <end position="30"/>
    </location>
</feature>
<feature type="transmembrane region" description="Helical" evidence="1">
    <location>
        <begin position="243"/>
        <end position="262"/>
    </location>
</feature>
<keyword evidence="3" id="KW-0378">Hydrolase</keyword>